<evidence type="ECO:0000313" key="2">
    <source>
        <dbReference type="EMBL" id="SFH80509.1"/>
    </source>
</evidence>
<dbReference type="RefSeq" id="WP_086988542.1">
    <property type="nucleotide sequence ID" value="NZ_FJMZ01000007.1"/>
</dbReference>
<sequence>MINSKSIAHYFKLARIVNKCDQRIRELRKAFFSQTMSSYITSNGLEIFSKGFNVEYHVSSLVDYQRRMEKYTEICKFKSKHFNEYLNTLQPDERKYLKKRYMYDPWPEDGCEELHPNEENEWVDKHCLEMISEIEEAVSYRFLGKKPYIDDDSDIDQVSEEEFEEVFDNAFLKMISRLG</sequence>
<comment type="caution">
    <text evidence="2">The sequence shown here is derived from an EMBL/GenBank/DDBJ whole genome shotgun (WGS) entry which is preliminary data.</text>
</comment>
<evidence type="ECO:0000313" key="4">
    <source>
        <dbReference type="Proteomes" id="UP000199686"/>
    </source>
</evidence>
<dbReference type="EMBL" id="FOQC01000016">
    <property type="protein sequence ID" value="SFH80509.1"/>
    <property type="molecule type" value="Genomic_DNA"/>
</dbReference>
<dbReference type="Proteomes" id="UP000195947">
    <property type="component" value="Unassembled WGS sequence"/>
</dbReference>
<reference evidence="2 4" key="2">
    <citation type="submission" date="2016-10" db="EMBL/GenBank/DDBJ databases">
        <authorList>
            <person name="Varghese N."/>
            <person name="Submissions S."/>
        </authorList>
    </citation>
    <scope>NUCLEOTIDE SEQUENCE [LARGE SCALE GENOMIC DNA]</scope>
    <source>
        <strain evidence="2 4">DSM 2094</strain>
    </source>
</reference>
<dbReference type="EMBL" id="FJMZ01000007">
    <property type="protein sequence ID" value="CZQ88254.1"/>
    <property type="molecule type" value="Genomic_DNA"/>
</dbReference>
<evidence type="ECO:0000313" key="3">
    <source>
        <dbReference type="Proteomes" id="UP000195947"/>
    </source>
</evidence>
<evidence type="ECO:0008006" key="5">
    <source>
        <dbReference type="Google" id="ProtNLM"/>
    </source>
</evidence>
<keyword evidence="3" id="KW-1185">Reference proteome</keyword>
<reference evidence="1 3" key="1">
    <citation type="submission" date="2016-02" db="EMBL/GenBank/DDBJ databases">
        <authorList>
            <person name="Strepis N."/>
        </authorList>
    </citation>
    <scope>NUCLEOTIDE SEQUENCE [LARGE SCALE GENOMIC DNA]</scope>
    <source>
        <strain evidence="1">Trichococcus flocculiformis</strain>
    </source>
</reference>
<organism evidence="2 4">
    <name type="scientific">Trichococcus flocculiformis</name>
    <dbReference type="NCBI Taxonomy" id="82803"/>
    <lineage>
        <taxon>Bacteria</taxon>
        <taxon>Bacillati</taxon>
        <taxon>Bacillota</taxon>
        <taxon>Bacilli</taxon>
        <taxon>Lactobacillales</taxon>
        <taxon>Carnobacteriaceae</taxon>
        <taxon>Trichococcus</taxon>
    </lineage>
</organism>
<dbReference type="AlphaFoldDB" id="A0AB38BI05"/>
<proteinExistence type="predicted"/>
<evidence type="ECO:0000313" key="1">
    <source>
        <dbReference type="EMBL" id="CZQ88254.1"/>
    </source>
</evidence>
<accession>A0AB38BI05</accession>
<protein>
    <recommendedName>
        <fullName evidence="5">CCD97-like C-terminal domain-containing protein</fullName>
    </recommendedName>
</protein>
<gene>
    <name evidence="2" type="ORF">SAMN04488507_101633</name>
    <name evidence="1" type="ORF">TFLO_963</name>
</gene>
<dbReference type="Proteomes" id="UP000199686">
    <property type="component" value="Unassembled WGS sequence"/>
</dbReference>
<name>A0AB38BI05_9LACT</name>